<dbReference type="Pfam" id="PF00561">
    <property type="entry name" value="Abhydrolase_1"/>
    <property type="match status" value="1"/>
</dbReference>
<dbReference type="Proteomes" id="UP000219453">
    <property type="component" value="Unassembled WGS sequence"/>
</dbReference>
<dbReference type="EMBL" id="OBEJ01000002">
    <property type="protein sequence ID" value="SNZ12826.1"/>
    <property type="molecule type" value="Genomic_DNA"/>
</dbReference>
<dbReference type="InterPro" id="IPR000639">
    <property type="entry name" value="Epox_hydrolase-like"/>
</dbReference>
<dbReference type="AlphaFoldDB" id="A0A285NY67"/>
<proteinExistence type="predicted"/>
<dbReference type="InterPro" id="IPR000073">
    <property type="entry name" value="AB_hydrolase_1"/>
</dbReference>
<name>A0A285NY67_NATPI</name>
<gene>
    <name evidence="2" type="ORF">SAMN06269185_1944</name>
</gene>
<reference evidence="2 3" key="1">
    <citation type="submission" date="2017-09" db="EMBL/GenBank/DDBJ databases">
        <authorList>
            <person name="Ehlers B."/>
            <person name="Leendertz F.H."/>
        </authorList>
    </citation>
    <scope>NUCLEOTIDE SEQUENCE [LARGE SCALE GENOMIC DNA]</scope>
    <source>
        <strain evidence="2 3">DSM 27208</strain>
    </source>
</reference>
<feature type="domain" description="AB hydrolase-1" evidence="1">
    <location>
        <begin position="39"/>
        <end position="276"/>
    </location>
</feature>
<dbReference type="PRINTS" id="PR00412">
    <property type="entry name" value="EPOXHYDRLASE"/>
</dbReference>
<dbReference type="InterPro" id="IPR029058">
    <property type="entry name" value="AB_hydrolase_fold"/>
</dbReference>
<dbReference type="Gene3D" id="3.40.50.1820">
    <property type="entry name" value="alpha/beta hydrolase"/>
    <property type="match status" value="1"/>
</dbReference>
<dbReference type="InterPro" id="IPR050266">
    <property type="entry name" value="AB_hydrolase_sf"/>
</dbReference>
<dbReference type="PRINTS" id="PR00111">
    <property type="entry name" value="ABHYDROLASE"/>
</dbReference>
<dbReference type="SUPFAM" id="SSF53474">
    <property type="entry name" value="alpha/beta-Hydrolases"/>
    <property type="match status" value="1"/>
</dbReference>
<dbReference type="GO" id="GO:0016020">
    <property type="term" value="C:membrane"/>
    <property type="evidence" value="ECO:0007669"/>
    <property type="project" value="TreeGrafter"/>
</dbReference>
<accession>A0A285NY67</accession>
<dbReference type="PROSITE" id="PS00879">
    <property type="entry name" value="ODR_DC_2_2"/>
    <property type="match status" value="1"/>
</dbReference>
<sequence>MTTYTMATEHPPHFEPVNEWLTVDGLELHYLSSGSGRTPVCLLHGGAVDAATLSWGATIGPLAADRRVVALDMAGYGRSARPDASYSTTFHVDVLSAVVDALGFDTVSIVGVSLGGGVGLGYSLREPERVEKLALVGSYGLGQELPNGLATYALSRAPILNELSLSVHRRHRLLAKQSLRGIVHDVDALSDAVIDEYYRELQHPQAGKAYRRWRRHEVRRSGFRTNYSPRLEEVPVPTLLIHGADDPVFPADWSRNAATRIPDASLEVLSECGHWAPRERTDAVNRLLVDFLSE</sequence>
<evidence type="ECO:0000313" key="2">
    <source>
        <dbReference type="EMBL" id="SNZ12826.1"/>
    </source>
</evidence>
<dbReference type="InterPro" id="IPR022657">
    <property type="entry name" value="De-COase2_CS"/>
</dbReference>
<dbReference type="PANTHER" id="PTHR43798">
    <property type="entry name" value="MONOACYLGLYCEROL LIPASE"/>
    <property type="match status" value="1"/>
</dbReference>
<dbReference type="PANTHER" id="PTHR43798:SF33">
    <property type="entry name" value="HYDROLASE, PUTATIVE (AFU_ORTHOLOGUE AFUA_2G14860)-RELATED"/>
    <property type="match status" value="1"/>
</dbReference>
<protein>
    <submittedName>
        <fullName evidence="2">Pimeloyl-ACP methyl ester carboxylesterase</fullName>
    </submittedName>
</protein>
<evidence type="ECO:0000259" key="1">
    <source>
        <dbReference type="Pfam" id="PF00561"/>
    </source>
</evidence>
<organism evidence="2 3">
    <name type="scientific">Natronoarchaeum philippinense</name>
    <dbReference type="NCBI Taxonomy" id="558529"/>
    <lineage>
        <taxon>Archaea</taxon>
        <taxon>Methanobacteriati</taxon>
        <taxon>Methanobacteriota</taxon>
        <taxon>Stenosarchaea group</taxon>
        <taxon>Halobacteria</taxon>
        <taxon>Halobacteriales</taxon>
        <taxon>Natronoarchaeaceae</taxon>
    </lineage>
</organism>
<evidence type="ECO:0000313" key="3">
    <source>
        <dbReference type="Proteomes" id="UP000219453"/>
    </source>
</evidence>
<dbReference type="GO" id="GO:0047372">
    <property type="term" value="F:monoacylglycerol lipase activity"/>
    <property type="evidence" value="ECO:0007669"/>
    <property type="project" value="TreeGrafter"/>
</dbReference>
<dbReference type="GO" id="GO:0046464">
    <property type="term" value="P:acylglycerol catabolic process"/>
    <property type="evidence" value="ECO:0007669"/>
    <property type="project" value="TreeGrafter"/>
</dbReference>
<keyword evidence="3" id="KW-1185">Reference proteome</keyword>